<proteinExistence type="predicted"/>
<evidence type="ECO:0000313" key="10">
    <source>
        <dbReference type="Proteomes" id="UP000216147"/>
    </source>
</evidence>
<evidence type="ECO:0000256" key="7">
    <source>
        <dbReference type="SAM" id="Phobius"/>
    </source>
</evidence>
<dbReference type="PANTHER" id="PTHR32309">
    <property type="entry name" value="TYROSINE-PROTEIN KINASE"/>
    <property type="match status" value="1"/>
</dbReference>
<dbReference type="AlphaFoldDB" id="A0A258HIQ6"/>
<dbReference type="GO" id="GO:0005886">
    <property type="term" value="C:plasma membrane"/>
    <property type="evidence" value="ECO:0007669"/>
    <property type="project" value="UniProtKB-SubCell"/>
</dbReference>
<dbReference type="EMBL" id="NCEQ01000009">
    <property type="protein sequence ID" value="OYX56222.1"/>
    <property type="molecule type" value="Genomic_DNA"/>
</dbReference>
<protein>
    <submittedName>
        <fullName evidence="9">Chain-length determining protein</fullName>
    </submittedName>
</protein>
<gene>
    <name evidence="9" type="ORF">B7Y86_10975</name>
</gene>
<accession>A0A258HIQ6</accession>
<evidence type="ECO:0000256" key="2">
    <source>
        <dbReference type="ARBA" id="ARBA00022475"/>
    </source>
</evidence>
<sequence length="487" mass="53032">MRSAPTTAYVSARPRYGLFDVIGLLFRELLVMILVFVLVVAIGAAAVLTLKKTYTAGASLLVNAGQEYVYQPRVGGLADRQSQPPAVGEVAQAEAGIIGTREVKLRAVRALGLPFFQKPGKVSTDPVARQEGDAIKFINDGLSIGTTPQGATIGLGFESDSAEKSARVLNAIIDQYLIYRREVFQDRSTSAIQTQRRVFEDELADVDRAYETFLATNDIGDFAATKTALAAVYQTILADKFSVESQLNQAARRLETLEAQQERTPAEVTLQQDLNVSAQDQILQLRTEREQLLARYQPGSQPILDIEARIAGLQAYVASGTTVGAKEVRLGPNPVWTELETTRITTLAERDSLSARLSSVNRQLADVQERQARLTREESQNSTLTSNRDVLTASIREFQQRETQSRADNGLVAAGADNVRVIERAAAPTRGTSMKLPLLALVILFAGFTALCVGLLRVFTRRGYATPAIAGRTLEMPVLAVAPMKAH</sequence>
<dbReference type="InterPro" id="IPR003856">
    <property type="entry name" value="LPS_length_determ_N"/>
</dbReference>
<keyword evidence="4 7" id="KW-1133">Transmembrane helix</keyword>
<name>A0A258HIQ6_9CAUL</name>
<evidence type="ECO:0000259" key="8">
    <source>
        <dbReference type="Pfam" id="PF02706"/>
    </source>
</evidence>
<keyword evidence="5 7" id="KW-0472">Membrane</keyword>
<comment type="caution">
    <text evidence="9">The sequence shown here is derived from an EMBL/GenBank/DDBJ whole genome shotgun (WGS) entry which is preliminary data.</text>
</comment>
<dbReference type="GO" id="GO:0004713">
    <property type="term" value="F:protein tyrosine kinase activity"/>
    <property type="evidence" value="ECO:0007669"/>
    <property type="project" value="TreeGrafter"/>
</dbReference>
<keyword evidence="6" id="KW-0175">Coiled coil</keyword>
<dbReference type="InterPro" id="IPR050445">
    <property type="entry name" value="Bact_polysacc_biosynth/exp"/>
</dbReference>
<keyword evidence="3 7" id="KW-0812">Transmembrane</keyword>
<evidence type="ECO:0000313" key="9">
    <source>
        <dbReference type="EMBL" id="OYX56222.1"/>
    </source>
</evidence>
<evidence type="ECO:0000256" key="3">
    <source>
        <dbReference type="ARBA" id="ARBA00022692"/>
    </source>
</evidence>
<evidence type="ECO:0000256" key="4">
    <source>
        <dbReference type="ARBA" id="ARBA00022989"/>
    </source>
</evidence>
<evidence type="ECO:0000256" key="5">
    <source>
        <dbReference type="ARBA" id="ARBA00023136"/>
    </source>
</evidence>
<dbReference type="Pfam" id="PF02706">
    <property type="entry name" value="Wzz"/>
    <property type="match status" value="1"/>
</dbReference>
<evidence type="ECO:0000256" key="6">
    <source>
        <dbReference type="SAM" id="Coils"/>
    </source>
</evidence>
<dbReference type="Proteomes" id="UP000216147">
    <property type="component" value="Unassembled WGS sequence"/>
</dbReference>
<keyword evidence="2" id="KW-1003">Cell membrane</keyword>
<feature type="transmembrane region" description="Helical" evidence="7">
    <location>
        <begin position="29"/>
        <end position="50"/>
    </location>
</feature>
<dbReference type="PANTHER" id="PTHR32309:SF13">
    <property type="entry name" value="FERRIC ENTEROBACTIN TRANSPORT PROTEIN FEPE"/>
    <property type="match status" value="1"/>
</dbReference>
<organism evidence="9 10">
    <name type="scientific">Brevundimonas subvibrioides</name>
    <dbReference type="NCBI Taxonomy" id="74313"/>
    <lineage>
        <taxon>Bacteria</taxon>
        <taxon>Pseudomonadati</taxon>
        <taxon>Pseudomonadota</taxon>
        <taxon>Alphaproteobacteria</taxon>
        <taxon>Caulobacterales</taxon>
        <taxon>Caulobacteraceae</taxon>
        <taxon>Brevundimonas</taxon>
    </lineage>
</organism>
<feature type="transmembrane region" description="Helical" evidence="7">
    <location>
        <begin position="438"/>
        <end position="459"/>
    </location>
</feature>
<feature type="coiled-coil region" evidence="6">
    <location>
        <begin position="240"/>
        <end position="295"/>
    </location>
</feature>
<reference evidence="9 10" key="1">
    <citation type="submission" date="2017-03" db="EMBL/GenBank/DDBJ databases">
        <title>Lifting the veil on microbial sulfur biogeochemistry in mining wastewaters.</title>
        <authorList>
            <person name="Kantor R.S."/>
            <person name="Colenbrander Nelson T."/>
            <person name="Marshall S."/>
            <person name="Bennett D."/>
            <person name="Apte S."/>
            <person name="Camacho D."/>
            <person name="Thomas B.C."/>
            <person name="Warren L.A."/>
            <person name="Banfield J.F."/>
        </authorList>
    </citation>
    <scope>NUCLEOTIDE SEQUENCE [LARGE SCALE GENOMIC DNA]</scope>
    <source>
        <strain evidence="9">32-68-21</strain>
    </source>
</reference>
<evidence type="ECO:0000256" key="1">
    <source>
        <dbReference type="ARBA" id="ARBA00004651"/>
    </source>
</evidence>
<feature type="domain" description="Polysaccharide chain length determinant N-terminal" evidence="8">
    <location>
        <begin position="18"/>
        <end position="109"/>
    </location>
</feature>
<feature type="coiled-coil region" evidence="6">
    <location>
        <begin position="350"/>
        <end position="377"/>
    </location>
</feature>
<comment type="subcellular location">
    <subcellularLocation>
        <location evidence="1">Cell membrane</location>
        <topology evidence="1">Multi-pass membrane protein</topology>
    </subcellularLocation>
</comment>